<comment type="subunit">
    <text evidence="5">Homodimer.</text>
</comment>
<dbReference type="EC" id="1.1.1.290" evidence="5"/>
<proteinExistence type="inferred from homology"/>
<keyword evidence="4 5" id="KW-0664">Pyridoxine biosynthesis</keyword>
<dbReference type="InterPro" id="IPR006139">
    <property type="entry name" value="D-isomer_2_OHA_DH_cat_dom"/>
</dbReference>
<dbReference type="GO" id="GO:0046983">
    <property type="term" value="F:protein dimerization activity"/>
    <property type="evidence" value="ECO:0007669"/>
    <property type="project" value="InterPro"/>
</dbReference>
<accession>A0A0U4P0J4</accession>
<feature type="active site" description="Proton donor" evidence="5">
    <location>
        <position position="253"/>
    </location>
</feature>
<evidence type="ECO:0000256" key="3">
    <source>
        <dbReference type="ARBA" id="ARBA00023027"/>
    </source>
</evidence>
<dbReference type="SUPFAM" id="SSF52283">
    <property type="entry name" value="Formate/glycerate dehydrogenase catalytic domain-like"/>
    <property type="match status" value="1"/>
</dbReference>
<dbReference type="PANTHER" id="PTHR42938:SF9">
    <property type="entry name" value="FORMATE DEHYDROGENASE 1"/>
    <property type="match status" value="1"/>
</dbReference>
<dbReference type="SUPFAM" id="SSF51735">
    <property type="entry name" value="NAD(P)-binding Rossmann-fold domains"/>
    <property type="match status" value="1"/>
</dbReference>
<feature type="binding site" evidence="5">
    <location>
        <position position="174"/>
    </location>
    <ligand>
        <name>NAD(+)</name>
        <dbReference type="ChEBI" id="CHEBI:57540"/>
    </ligand>
</feature>
<feature type="domain" description="D-isomer specific 2-hydroxyacid dehydrogenase NAD-binding" evidence="7">
    <location>
        <begin position="110"/>
        <end position="255"/>
    </location>
</feature>
<evidence type="ECO:0000259" key="8">
    <source>
        <dbReference type="Pfam" id="PF11890"/>
    </source>
</evidence>
<feature type="binding site" evidence="5">
    <location>
        <begin position="126"/>
        <end position="127"/>
    </location>
    <ligand>
        <name>NAD(+)</name>
        <dbReference type="ChEBI" id="CHEBI:57540"/>
    </ligand>
</feature>
<evidence type="ECO:0000256" key="1">
    <source>
        <dbReference type="ARBA" id="ARBA00022490"/>
    </source>
</evidence>
<dbReference type="PANTHER" id="PTHR42938">
    <property type="entry name" value="FORMATE DEHYDROGENASE 1"/>
    <property type="match status" value="1"/>
</dbReference>
<reference evidence="9 10" key="1">
    <citation type="submission" date="2016-01" db="EMBL/GenBank/DDBJ databases">
        <title>Annotation of Pseudomonas oryzihabitans USDA-ARS-USMARC-56511.</title>
        <authorList>
            <person name="Harhay G.P."/>
            <person name="Harhay D.M."/>
            <person name="Smith T.P.L."/>
            <person name="Bono J.L."/>
            <person name="Heaton M.P."/>
            <person name="Clawson M.L."/>
            <person name="Chitko-Mckown C.G."/>
            <person name="Capik S.F."/>
            <person name="DeDonder K.D."/>
            <person name="Apley M.D."/>
            <person name="Lubbers B.V."/>
            <person name="White B.J."/>
            <person name="Larson R.L."/>
        </authorList>
    </citation>
    <scope>NUCLEOTIDE SEQUENCE [LARGE SCALE GENOMIC DNA]</scope>
    <source>
        <strain evidence="9 10">USDA-ARS-USMARC-56511</strain>
    </source>
</reference>
<dbReference type="GO" id="GO:0033711">
    <property type="term" value="F:4-phosphoerythronate dehydrogenase activity"/>
    <property type="evidence" value="ECO:0007669"/>
    <property type="project" value="UniProtKB-EC"/>
</dbReference>
<dbReference type="EMBL" id="CP013987">
    <property type="protein sequence ID" value="ALZ84433.1"/>
    <property type="molecule type" value="Genomic_DNA"/>
</dbReference>
<evidence type="ECO:0000313" key="9">
    <source>
        <dbReference type="EMBL" id="ALZ84433.1"/>
    </source>
</evidence>
<comment type="caution">
    <text evidence="5">Lacks conserved residue(s) required for the propagation of feature annotation.</text>
</comment>
<keyword evidence="1 5" id="KW-0963">Cytoplasm</keyword>
<dbReference type="GO" id="GO:0008615">
    <property type="term" value="P:pyridoxine biosynthetic process"/>
    <property type="evidence" value="ECO:0007669"/>
    <property type="project" value="UniProtKB-UniRule"/>
</dbReference>
<keyword evidence="3 5" id="KW-0520">NAD</keyword>
<dbReference type="RefSeq" id="WP_059314628.1">
    <property type="nucleotide sequence ID" value="NZ_CP013987.1"/>
</dbReference>
<dbReference type="InterPro" id="IPR006140">
    <property type="entry name" value="D-isomer_DH_NAD-bd"/>
</dbReference>
<evidence type="ECO:0000259" key="7">
    <source>
        <dbReference type="Pfam" id="PF02826"/>
    </source>
</evidence>
<comment type="catalytic activity">
    <reaction evidence="5">
        <text>4-phospho-D-erythronate + NAD(+) = (R)-3-hydroxy-2-oxo-4-phosphooxybutanoate + NADH + H(+)</text>
        <dbReference type="Rhea" id="RHEA:18829"/>
        <dbReference type="ChEBI" id="CHEBI:15378"/>
        <dbReference type="ChEBI" id="CHEBI:57540"/>
        <dbReference type="ChEBI" id="CHEBI:57945"/>
        <dbReference type="ChEBI" id="CHEBI:58538"/>
        <dbReference type="ChEBI" id="CHEBI:58766"/>
        <dbReference type="EC" id="1.1.1.290"/>
    </reaction>
</comment>
<dbReference type="NCBIfam" id="NF001309">
    <property type="entry name" value="PRK00257.1"/>
    <property type="match status" value="1"/>
</dbReference>
<feature type="active site" evidence="5">
    <location>
        <position position="207"/>
    </location>
</feature>
<dbReference type="UniPathway" id="UPA00244">
    <property type="reaction ID" value="UER00310"/>
</dbReference>
<dbReference type="HAMAP" id="MF_01825">
    <property type="entry name" value="PdxB"/>
    <property type="match status" value="1"/>
</dbReference>
<dbReference type="InterPro" id="IPR038251">
    <property type="entry name" value="PdxB_dimer_sf"/>
</dbReference>
<dbReference type="GO" id="GO:0005829">
    <property type="term" value="C:cytosol"/>
    <property type="evidence" value="ECO:0007669"/>
    <property type="project" value="TreeGrafter"/>
</dbReference>
<evidence type="ECO:0000256" key="2">
    <source>
        <dbReference type="ARBA" id="ARBA00023002"/>
    </source>
</evidence>
<sequence length="387" mass="41505">MHILADENIPLLDAFFGPHATLERLPGRAFDREAVGRADALLVRSITRIDETLLAGSKVGFVGTCTIGTDHLDLGYLQQAGIRWSNAPGCNARGVVDWVLGALLALADGTGAELAQRTYGIVGAGQVGGRLAMVLRGLGWKVLVCDPPRQATEQGDFHSLDELIARCDVLCLHTPLIREGAQRTLHLFDADRLTSLRPGSWLLNACRGEVIDNAALRTHLAGGAELAVALDVWEGEPGIDPELARLCHLVTPHIAGHSLEGKWRGTAQIYEAFCAWAGETPRLGLSDLLPPQQLERLVFSGDTPQATAFKRVCRAVYDPRDDDAALRATLGLPALARAQAFDALRKGYPMRREIPGLVLEGAGMTRLASALGCSWRHGDDSESGGVA</sequence>
<name>A0A0U4P0J4_9PSED</name>
<evidence type="ECO:0000256" key="5">
    <source>
        <dbReference type="HAMAP-Rule" id="MF_01825"/>
    </source>
</evidence>
<dbReference type="OrthoDB" id="9770208at2"/>
<dbReference type="Pfam" id="PF02826">
    <property type="entry name" value="2-Hacid_dh_C"/>
    <property type="match status" value="1"/>
</dbReference>
<dbReference type="AlphaFoldDB" id="A0A0U4P0J4"/>
<dbReference type="KEGG" id="por:APT59_09550"/>
<dbReference type="InterPro" id="IPR036291">
    <property type="entry name" value="NAD(P)-bd_dom_sf"/>
</dbReference>
<dbReference type="Gene3D" id="3.30.1370.170">
    <property type="match status" value="1"/>
</dbReference>
<evidence type="ECO:0000259" key="6">
    <source>
        <dbReference type="Pfam" id="PF00389"/>
    </source>
</evidence>
<evidence type="ECO:0000313" key="10">
    <source>
        <dbReference type="Proteomes" id="UP000064137"/>
    </source>
</evidence>
<feature type="binding site" evidence="5">
    <location>
        <position position="256"/>
    </location>
    <ligand>
        <name>NAD(+)</name>
        <dbReference type="ChEBI" id="CHEBI:57540"/>
    </ligand>
</feature>
<evidence type="ECO:0000256" key="4">
    <source>
        <dbReference type="ARBA" id="ARBA00023096"/>
    </source>
</evidence>
<dbReference type="Proteomes" id="UP000064137">
    <property type="component" value="Chromosome"/>
</dbReference>
<feature type="domain" description="D-isomer specific 2-hydroxyacid dehydrogenase catalytic" evidence="6">
    <location>
        <begin position="33"/>
        <end position="276"/>
    </location>
</feature>
<feature type="binding site" evidence="5">
    <location>
        <position position="66"/>
    </location>
    <ligand>
        <name>substrate</name>
    </ligand>
</feature>
<comment type="subcellular location">
    <subcellularLocation>
        <location evidence="5">Cytoplasm</location>
    </subcellularLocation>
</comment>
<feature type="binding site" evidence="5">
    <location>
        <position position="146"/>
    </location>
    <ligand>
        <name>NAD(+)</name>
        <dbReference type="ChEBI" id="CHEBI:57540"/>
    </ligand>
</feature>
<feature type="binding site" evidence="5">
    <location>
        <position position="231"/>
    </location>
    <ligand>
        <name>NAD(+)</name>
        <dbReference type="ChEBI" id="CHEBI:57540"/>
    </ligand>
</feature>
<dbReference type="Gene3D" id="3.40.50.720">
    <property type="entry name" value="NAD(P)-binding Rossmann-like Domain"/>
    <property type="match status" value="2"/>
</dbReference>
<organism evidence="9 10">
    <name type="scientific">Pseudomonas oryzihabitans</name>
    <dbReference type="NCBI Taxonomy" id="47885"/>
    <lineage>
        <taxon>Bacteria</taxon>
        <taxon>Pseudomonadati</taxon>
        <taxon>Pseudomonadota</taxon>
        <taxon>Gammaproteobacteria</taxon>
        <taxon>Pseudomonadales</taxon>
        <taxon>Pseudomonadaceae</taxon>
        <taxon>Pseudomonas</taxon>
    </lineage>
</organism>
<comment type="pathway">
    <text evidence="5">Cofactor biosynthesis; pyridoxine 5'-phosphate biosynthesis; pyridoxine 5'-phosphate from D-erythrose 4-phosphate: step 2/5.</text>
</comment>
<protein>
    <recommendedName>
        <fullName evidence="5">Erythronate-4-phosphate dehydrogenase</fullName>
        <ecNumber evidence="5">1.1.1.290</ecNumber>
    </recommendedName>
</protein>
<dbReference type="InterPro" id="IPR020921">
    <property type="entry name" value="Erythronate-4-P_DHase"/>
</dbReference>
<dbReference type="PROSITE" id="PS00671">
    <property type="entry name" value="D_2_HYDROXYACID_DH_3"/>
    <property type="match status" value="1"/>
</dbReference>
<dbReference type="Pfam" id="PF00389">
    <property type="entry name" value="2-Hacid_dh"/>
    <property type="match status" value="1"/>
</dbReference>
<dbReference type="Pfam" id="PF11890">
    <property type="entry name" value="DUF3410"/>
    <property type="match status" value="1"/>
</dbReference>
<dbReference type="InterPro" id="IPR024531">
    <property type="entry name" value="Erythronate-4-P_DHase_dimer"/>
</dbReference>
<dbReference type="GO" id="GO:0036001">
    <property type="term" value="P:'de novo' pyridoxal 5'-phosphate biosynthetic process"/>
    <property type="evidence" value="ECO:0007669"/>
    <property type="project" value="TreeGrafter"/>
</dbReference>
<feature type="domain" description="Erythronate-4-phosphate dehydrogenase dimerisation" evidence="8">
    <location>
        <begin position="288"/>
        <end position="362"/>
    </location>
</feature>
<dbReference type="CDD" id="cd12158">
    <property type="entry name" value="ErythrP_dh"/>
    <property type="match status" value="1"/>
</dbReference>
<keyword evidence="2 5" id="KW-0560">Oxidoreductase</keyword>
<dbReference type="InterPro" id="IPR029753">
    <property type="entry name" value="D-isomer_DH_CS"/>
</dbReference>
<feature type="active site" evidence="5">
    <location>
        <position position="236"/>
    </location>
</feature>
<feature type="binding site" evidence="5">
    <location>
        <position position="45"/>
    </location>
    <ligand>
        <name>substrate</name>
    </ligand>
</feature>
<comment type="similarity">
    <text evidence="5">Belongs to the D-isomer specific 2-hydroxyacid dehydrogenase family. PdxB subfamily.</text>
</comment>
<gene>
    <name evidence="5" type="primary">pdxB</name>
    <name evidence="9" type="ORF">APT59_09550</name>
</gene>
<comment type="function">
    <text evidence="5">Catalyzes the oxidation of erythronate-4-phosphate to 3-hydroxy-2-oxo-4-phosphonooxybutanoate.</text>
</comment>
<dbReference type="GO" id="GO:0051287">
    <property type="term" value="F:NAD binding"/>
    <property type="evidence" value="ECO:0007669"/>
    <property type="project" value="InterPro"/>
</dbReference>